<feature type="compositionally biased region" description="Polar residues" evidence="2">
    <location>
        <begin position="202"/>
        <end position="211"/>
    </location>
</feature>
<dbReference type="Proteomes" id="UP000051952">
    <property type="component" value="Unassembled WGS sequence"/>
</dbReference>
<evidence type="ECO:0000313" key="4">
    <source>
        <dbReference type="Proteomes" id="UP000051952"/>
    </source>
</evidence>
<dbReference type="VEuPathDB" id="TriTrypDB:BSAL_21180"/>
<feature type="compositionally biased region" description="Polar residues" evidence="2">
    <location>
        <begin position="230"/>
        <end position="239"/>
    </location>
</feature>
<dbReference type="PANTHER" id="PTHR42180:SF6">
    <property type="entry name" value="CALPONIN-HOMOLOGY (CH) DOMAIN-CONTAINING PROTEIN"/>
    <property type="match status" value="1"/>
</dbReference>
<dbReference type="EMBL" id="CYKH01001740">
    <property type="protein sequence ID" value="CUG89462.1"/>
    <property type="molecule type" value="Genomic_DNA"/>
</dbReference>
<dbReference type="AlphaFoldDB" id="A0A0S4JDB5"/>
<dbReference type="OrthoDB" id="267654at2759"/>
<reference evidence="4" key="1">
    <citation type="submission" date="2015-09" db="EMBL/GenBank/DDBJ databases">
        <authorList>
            <consortium name="Pathogen Informatics"/>
        </authorList>
    </citation>
    <scope>NUCLEOTIDE SEQUENCE [LARGE SCALE GENOMIC DNA]</scope>
    <source>
        <strain evidence="4">Lake Konstanz</strain>
    </source>
</reference>
<accession>A0A0S4JDB5</accession>
<evidence type="ECO:0000256" key="2">
    <source>
        <dbReference type="SAM" id="MobiDB-lite"/>
    </source>
</evidence>
<feature type="coiled-coil region" evidence="1">
    <location>
        <begin position="571"/>
        <end position="657"/>
    </location>
</feature>
<proteinExistence type="predicted"/>
<organism evidence="3 4">
    <name type="scientific">Bodo saltans</name>
    <name type="common">Flagellated protozoan</name>
    <dbReference type="NCBI Taxonomy" id="75058"/>
    <lineage>
        <taxon>Eukaryota</taxon>
        <taxon>Discoba</taxon>
        <taxon>Euglenozoa</taxon>
        <taxon>Kinetoplastea</taxon>
        <taxon>Metakinetoplastina</taxon>
        <taxon>Eubodonida</taxon>
        <taxon>Bodonidae</taxon>
        <taxon>Bodo</taxon>
    </lineage>
</organism>
<keyword evidence="1" id="KW-0175">Coiled coil</keyword>
<feature type="coiled-coil region" evidence="1">
    <location>
        <begin position="410"/>
        <end position="476"/>
    </location>
</feature>
<name>A0A0S4JDB5_BODSA</name>
<dbReference type="PANTHER" id="PTHR42180">
    <property type="entry name" value="HOMOLOGY DOMAIN-CONTAINING PROTEIN,PUTATIVE-RELATED"/>
    <property type="match status" value="1"/>
</dbReference>
<protein>
    <submittedName>
        <fullName evidence="3">Uncharacterized protein</fullName>
    </submittedName>
</protein>
<gene>
    <name evidence="3" type="ORF">BSAL_21180</name>
</gene>
<feature type="compositionally biased region" description="Low complexity" evidence="2">
    <location>
        <begin position="678"/>
        <end position="697"/>
    </location>
</feature>
<keyword evidence="4" id="KW-1185">Reference proteome</keyword>
<feature type="region of interest" description="Disordered" evidence="2">
    <location>
        <begin position="174"/>
        <end position="239"/>
    </location>
</feature>
<feature type="region of interest" description="Disordered" evidence="2">
    <location>
        <begin position="670"/>
        <end position="739"/>
    </location>
</feature>
<evidence type="ECO:0000256" key="1">
    <source>
        <dbReference type="SAM" id="Coils"/>
    </source>
</evidence>
<evidence type="ECO:0000313" key="3">
    <source>
        <dbReference type="EMBL" id="CUG89462.1"/>
    </source>
</evidence>
<sequence>MCATLTTVKVTKQQLFSFLAVHARIPPNEVLLKKQQYALFDDGVAFCRMFNSIFVQRTITPIVTSHQTSSASSRSTRNWKALQRAMTALGIPVDVVPREMYRPNAVDSVGGYSGLVFFYFMHHLAKRRDFSAEFSADVTGSLMTFLQSVDSIRALVLGGAIMLDSLPTELHQYCSTSPHHEDMDADSPASHKQGIKRAEPTVASSNISSVGQHDDDDEGSDIDLPRANGPNDTPHPSNAARSLFHEAASSVPPSPQRYQFESPTIPAAPQEERFFEGEQFTDSAPVPHAASPKLLTMQHVRPPISKTTQYAPTPSSLPAAHSTTTPVLLQANEGLSHDSSGDTTTDVNAAAAQLQRLLLKRHLTSESLEEAQTLLWGILSTYHVTSMRLRRWESQRAELPPSPNVADARCAMLQGEVEELDRANQQLRSLLEQADKELRLQEEQTKLLVASHNAAVARLTDDIVRLRREHEASLQQPQSPRPHHSRQLMDLCATLRALDNTSMELISSNIDETDDDAARIEELLAHRTVLQERAATIAEALHVESTGAGERALKTLSSSTEEALPTSPLITEAMEERIRSVTASRDQLLEELQQLSMEASTWCEEATDLRRQQRDWEAMGRRVEELEADVLRRNNVIEELRLKLSAAMSELDEVRRVSVQRQREHSAIWSVPRPQLESSVGSSSASPAARTPPTAGGHDANYVGLPLSGEGEAAPSVPRFRLSSPRPLESQSPRAPTEARVVDGPYNMSLFPSLHGAVQDSLLLKQPASSAYISLRDLDAIDGILN</sequence>